<reference evidence="2" key="2">
    <citation type="submission" date="2021-04" db="EMBL/GenBank/DDBJ databases">
        <authorList>
            <person name="Gilroy R."/>
        </authorList>
    </citation>
    <scope>NUCLEOTIDE SEQUENCE</scope>
    <source>
        <strain evidence="2">A5-1222</strain>
    </source>
</reference>
<accession>A0A9E2KWQ4</accession>
<dbReference type="GO" id="GO:0016226">
    <property type="term" value="P:iron-sulfur cluster assembly"/>
    <property type="evidence" value="ECO:0007669"/>
    <property type="project" value="InterPro"/>
</dbReference>
<evidence type="ECO:0000313" key="2">
    <source>
        <dbReference type="EMBL" id="MBU3830880.1"/>
    </source>
</evidence>
<dbReference type="Pfam" id="PF01458">
    <property type="entry name" value="SUFBD_core"/>
    <property type="match status" value="1"/>
</dbReference>
<reference evidence="2" key="1">
    <citation type="journal article" date="2021" name="PeerJ">
        <title>Extensive microbial diversity within the chicken gut microbiome revealed by metagenomics and culture.</title>
        <authorList>
            <person name="Gilroy R."/>
            <person name="Ravi A."/>
            <person name="Getino M."/>
            <person name="Pursley I."/>
            <person name="Horton D.L."/>
            <person name="Alikhan N.F."/>
            <person name="Baker D."/>
            <person name="Gharbi K."/>
            <person name="Hall N."/>
            <person name="Watson M."/>
            <person name="Adriaenssens E.M."/>
            <person name="Foster-Nyarko E."/>
            <person name="Jarju S."/>
            <person name="Secka A."/>
            <person name="Antonio M."/>
            <person name="Oren A."/>
            <person name="Chaudhuri R.R."/>
            <person name="La Ragione R."/>
            <person name="Hildebrand F."/>
            <person name="Pallen M.J."/>
        </authorList>
    </citation>
    <scope>NUCLEOTIDE SEQUENCE</scope>
    <source>
        <strain evidence="2">A5-1222</strain>
    </source>
</reference>
<dbReference type="AlphaFoldDB" id="A0A9E2KWQ4"/>
<organism evidence="2 3">
    <name type="scientific">Candidatus Ureaplasma intestinipullorum</name>
    <dbReference type="NCBI Taxonomy" id="2838770"/>
    <lineage>
        <taxon>Bacteria</taxon>
        <taxon>Bacillati</taxon>
        <taxon>Mycoplasmatota</taxon>
        <taxon>Mycoplasmoidales</taxon>
        <taxon>Mycoplasmoidaceae</taxon>
        <taxon>Ureaplasma</taxon>
    </lineage>
</organism>
<comment type="caution">
    <text evidence="2">The sequence shown here is derived from an EMBL/GenBank/DDBJ whole genome shotgun (WGS) entry which is preliminary data.</text>
</comment>
<name>A0A9E2KWQ4_9BACT</name>
<gene>
    <name evidence="2" type="ORF">H9897_01880</name>
</gene>
<proteinExistence type="predicted"/>
<evidence type="ECO:0000259" key="1">
    <source>
        <dbReference type="Pfam" id="PF01458"/>
    </source>
</evidence>
<dbReference type="SUPFAM" id="SSF101960">
    <property type="entry name" value="Stabilizer of iron transporter SufD"/>
    <property type="match status" value="1"/>
</dbReference>
<feature type="domain" description="SUF system FeS cluster assembly SufBD core" evidence="1">
    <location>
        <begin position="48"/>
        <end position="175"/>
    </location>
</feature>
<protein>
    <submittedName>
        <fullName evidence="2">SufD family Fe-S cluster assembly protein</fullName>
    </submittedName>
</protein>
<evidence type="ECO:0000313" key="3">
    <source>
        <dbReference type="Proteomes" id="UP000824247"/>
    </source>
</evidence>
<dbReference type="Proteomes" id="UP000824247">
    <property type="component" value="Unassembled WGS sequence"/>
</dbReference>
<dbReference type="EMBL" id="JAHLFM010000027">
    <property type="protein sequence ID" value="MBU3830880.1"/>
    <property type="molecule type" value="Genomic_DNA"/>
</dbReference>
<dbReference type="InterPro" id="IPR037284">
    <property type="entry name" value="SUF_FeS_clus_asmbl_SufBD_sf"/>
</dbReference>
<sequence>MENNVFELIKTSKTLNLELSSKNIEQNFCYAIEAIEDLNLDINLSLINNSEISINILVFSFSDSIVKIDINSISNINNAKIKINVYGFSFDSSRIIFKISSEVNKALDNVVIQNIFGLLMSIDSMITGEPILKINTEQIIAKHSLRIGSIDKEELFYLQSKGFSIFEAKKILINSMINNLLMSCNSDEFTSNVINIINRRF</sequence>
<dbReference type="InterPro" id="IPR000825">
    <property type="entry name" value="SUF_FeS_clus_asmbl_SufBD_core"/>
</dbReference>